<evidence type="ECO:0000256" key="1">
    <source>
        <dbReference type="SAM" id="MobiDB-lite"/>
    </source>
</evidence>
<dbReference type="PANTHER" id="PTHR12138:SF162">
    <property type="entry name" value="CHROMOSOME UNDETERMINED SCAFFOLD_275, WHOLE GENOME SHOTGUN SEQUENCE"/>
    <property type="match status" value="1"/>
</dbReference>
<dbReference type="GeneTree" id="ENSGT01150000286943"/>
<dbReference type="Proteomes" id="UP000001595">
    <property type="component" value="Chromosome 10"/>
</dbReference>
<sequence>PSQLPGQQPPAHSPRRPPARRALAQHSFHSRSLCPNLAGAGVGRGPWHGAALWLHVTAAAKVSPAHKCGARSAAAQLPAQRVLHRSSQAHEAHGLPSASGPGGWTTDHEAAPCGAHFLHKWVVVDPGEDRSEEWRRRVHAGSVRFCCCFFFFLRWSLALSPRLECSGMISADYNLHLPGLSDFPVSASQVAEMTGARHHTRLIFVFLVEIGFHLVSQAGLELLTS</sequence>
<dbReference type="PANTHER" id="PTHR12138">
    <property type="entry name" value="PRIMATE-EXPANDED PROTEIN FAMILY"/>
    <property type="match status" value="1"/>
</dbReference>
<dbReference type="PRINTS" id="PR02045">
    <property type="entry name" value="F138DOMAIN"/>
</dbReference>
<feature type="region of interest" description="Disordered" evidence="1">
    <location>
        <begin position="81"/>
        <end position="105"/>
    </location>
</feature>
<feature type="region of interest" description="Disordered" evidence="1">
    <location>
        <begin position="1"/>
        <end position="27"/>
    </location>
</feature>
<reference evidence="2 3" key="1">
    <citation type="submission" date="2008-02" db="EMBL/GenBank/DDBJ databases">
        <title>A 6x draft sequence assembly of the Pongo pygmaeus abelii genome.</title>
        <authorList>
            <person name="Wilson R.K."/>
            <person name="Mardis E."/>
        </authorList>
    </citation>
    <scope>NUCLEOTIDE SEQUENCE [LARGE SCALE GENOMIC DNA]</scope>
</reference>
<reference evidence="2" key="2">
    <citation type="submission" date="2025-08" db="UniProtKB">
        <authorList>
            <consortium name="Ensembl"/>
        </authorList>
    </citation>
    <scope>IDENTIFICATION</scope>
</reference>
<reference evidence="2" key="3">
    <citation type="submission" date="2025-09" db="UniProtKB">
        <authorList>
            <consortium name="Ensembl"/>
        </authorList>
    </citation>
    <scope>IDENTIFICATION</scope>
</reference>
<proteinExistence type="predicted"/>
<keyword evidence="3" id="KW-1185">Reference proteome</keyword>
<name>A0A8I5T1Y7_PONAB</name>
<protein>
    <submittedName>
        <fullName evidence="2">Uncharacterized protein</fullName>
    </submittedName>
</protein>
<evidence type="ECO:0000313" key="3">
    <source>
        <dbReference type="Proteomes" id="UP000001595"/>
    </source>
</evidence>
<evidence type="ECO:0000313" key="2">
    <source>
        <dbReference type="Ensembl" id="ENSPPYP00000028550.1"/>
    </source>
</evidence>
<dbReference type="AlphaFoldDB" id="A0A8I5T1Y7"/>
<accession>A0A8I5T1Y7</accession>
<dbReference type="Ensembl" id="ENSPPYT00000052935.1">
    <property type="protein sequence ID" value="ENSPPYP00000028550.1"/>
    <property type="gene ID" value="ENSPPYG00000037452.1"/>
</dbReference>
<organism evidence="2 3">
    <name type="scientific">Pongo abelii</name>
    <name type="common">Sumatran orangutan</name>
    <name type="synonym">Pongo pygmaeus abelii</name>
    <dbReference type="NCBI Taxonomy" id="9601"/>
    <lineage>
        <taxon>Eukaryota</taxon>
        <taxon>Metazoa</taxon>
        <taxon>Chordata</taxon>
        <taxon>Craniata</taxon>
        <taxon>Vertebrata</taxon>
        <taxon>Euteleostomi</taxon>
        <taxon>Mammalia</taxon>
        <taxon>Eutheria</taxon>
        <taxon>Euarchontoglires</taxon>
        <taxon>Primates</taxon>
        <taxon>Haplorrhini</taxon>
        <taxon>Catarrhini</taxon>
        <taxon>Hominidae</taxon>
        <taxon>Pongo</taxon>
    </lineage>
</organism>